<dbReference type="InterPro" id="IPR005147">
    <property type="entry name" value="tRNA_synthase_B5-dom"/>
</dbReference>
<dbReference type="PROSITE" id="PS51483">
    <property type="entry name" value="B5"/>
    <property type="match status" value="1"/>
</dbReference>
<dbReference type="SUPFAM" id="SSF54991">
    <property type="entry name" value="Anticodon-binding domain of PheRS"/>
    <property type="match status" value="1"/>
</dbReference>
<name>A0A0G0IQJ9_9BACT</name>
<dbReference type="Gene3D" id="3.30.56.10">
    <property type="match status" value="2"/>
</dbReference>
<dbReference type="SMART" id="SM00896">
    <property type="entry name" value="FDX-ACB"/>
    <property type="match status" value="1"/>
</dbReference>
<dbReference type="SUPFAM" id="SSF46955">
    <property type="entry name" value="Putative DNA-binding domain"/>
    <property type="match status" value="2"/>
</dbReference>
<evidence type="ECO:0000256" key="12">
    <source>
        <dbReference type="ARBA" id="ARBA00033189"/>
    </source>
</evidence>
<comment type="caution">
    <text evidence="16">The sequence shown here is derived from an EMBL/GenBank/DDBJ whole genome shotgun (WGS) entry which is preliminary data.</text>
</comment>
<dbReference type="NCBIfam" id="TIGR00472">
    <property type="entry name" value="pheT_bact"/>
    <property type="match status" value="1"/>
</dbReference>
<dbReference type="InterPro" id="IPR036690">
    <property type="entry name" value="Fdx_antiC-bd_sf"/>
</dbReference>
<evidence type="ECO:0000256" key="8">
    <source>
        <dbReference type="ARBA" id="ARBA00022840"/>
    </source>
</evidence>
<comment type="similarity">
    <text evidence="2">Belongs to the phenylalanyl-tRNA synthetase beta subunit family. Type 1 subfamily.</text>
</comment>
<dbReference type="PANTHER" id="PTHR10947:SF0">
    <property type="entry name" value="PHENYLALANINE--TRNA LIGASE BETA SUBUNIT"/>
    <property type="match status" value="1"/>
</dbReference>
<dbReference type="Pfam" id="PF03147">
    <property type="entry name" value="FDX-ACB"/>
    <property type="match status" value="1"/>
</dbReference>
<dbReference type="Pfam" id="PF17759">
    <property type="entry name" value="tRNA_synthFbeta"/>
    <property type="match status" value="1"/>
</dbReference>
<dbReference type="InterPro" id="IPR009061">
    <property type="entry name" value="DNA-bd_dom_put_sf"/>
</dbReference>
<dbReference type="Gene3D" id="3.30.70.380">
    <property type="entry name" value="Ferrodoxin-fold anticodon-binding domain"/>
    <property type="match status" value="1"/>
</dbReference>
<dbReference type="PROSITE" id="PS51447">
    <property type="entry name" value="FDX_ACB"/>
    <property type="match status" value="1"/>
</dbReference>
<dbReference type="Proteomes" id="UP000034096">
    <property type="component" value="Unassembled WGS sequence"/>
</dbReference>
<dbReference type="SMART" id="SM00874">
    <property type="entry name" value="B5"/>
    <property type="match status" value="1"/>
</dbReference>
<evidence type="ECO:0000256" key="4">
    <source>
        <dbReference type="ARBA" id="ARBA00012814"/>
    </source>
</evidence>
<dbReference type="InterPro" id="IPR005121">
    <property type="entry name" value="Fdx_antiC-bd"/>
</dbReference>
<dbReference type="SUPFAM" id="SSF56037">
    <property type="entry name" value="PheT/TilS domain"/>
    <property type="match status" value="1"/>
</dbReference>
<keyword evidence="9" id="KW-0460">Magnesium</keyword>
<evidence type="ECO:0000259" key="14">
    <source>
        <dbReference type="PROSITE" id="PS51447"/>
    </source>
</evidence>
<keyword evidence="11" id="KW-0030">Aminoacyl-tRNA synthetase</keyword>
<dbReference type="InterPro" id="IPR045060">
    <property type="entry name" value="Phe-tRNA-ligase_IIc_bsu"/>
</dbReference>
<comment type="cofactor">
    <cofactor evidence="1">
        <name>Mg(2+)</name>
        <dbReference type="ChEBI" id="CHEBI:18420"/>
    </cofactor>
</comment>
<evidence type="ECO:0000256" key="5">
    <source>
        <dbReference type="ARBA" id="ARBA00022598"/>
    </source>
</evidence>
<dbReference type="InterPro" id="IPR005146">
    <property type="entry name" value="B3/B4_tRNA-bd"/>
</dbReference>
<dbReference type="STRING" id="1618583.US75_C0001G0024"/>
<dbReference type="PANTHER" id="PTHR10947">
    <property type="entry name" value="PHENYLALANYL-TRNA SYNTHETASE BETA CHAIN AND LEUCINE-RICH REPEAT-CONTAINING PROTEIN 47"/>
    <property type="match status" value="1"/>
</dbReference>
<accession>A0A0G0IQJ9</accession>
<feature type="domain" description="FDX-ACB" evidence="14">
    <location>
        <begin position="564"/>
        <end position="648"/>
    </location>
</feature>
<dbReference type="InterPro" id="IPR045864">
    <property type="entry name" value="aa-tRNA-synth_II/BPL/LPL"/>
</dbReference>
<dbReference type="EC" id="6.1.1.20" evidence="4"/>
<proteinExistence type="inferred from homology"/>
<evidence type="ECO:0000313" key="17">
    <source>
        <dbReference type="Proteomes" id="UP000034096"/>
    </source>
</evidence>
<dbReference type="GO" id="GO:0004826">
    <property type="term" value="F:phenylalanine-tRNA ligase activity"/>
    <property type="evidence" value="ECO:0007669"/>
    <property type="project" value="UniProtKB-EC"/>
</dbReference>
<dbReference type="InterPro" id="IPR041616">
    <property type="entry name" value="PheRS_beta_core"/>
</dbReference>
<evidence type="ECO:0000256" key="9">
    <source>
        <dbReference type="ARBA" id="ARBA00022842"/>
    </source>
</evidence>
<gene>
    <name evidence="16" type="ORF">US75_C0001G0024</name>
</gene>
<dbReference type="GO" id="GO:0005524">
    <property type="term" value="F:ATP binding"/>
    <property type="evidence" value="ECO:0007669"/>
    <property type="project" value="UniProtKB-KW"/>
</dbReference>
<evidence type="ECO:0000256" key="6">
    <source>
        <dbReference type="ARBA" id="ARBA00022723"/>
    </source>
</evidence>
<dbReference type="InterPro" id="IPR004532">
    <property type="entry name" value="Phe-tRNA-ligase_IIc_bsu_bact"/>
</dbReference>
<dbReference type="GO" id="GO:0009328">
    <property type="term" value="C:phenylalanine-tRNA ligase complex"/>
    <property type="evidence" value="ECO:0007669"/>
    <property type="project" value="TreeGrafter"/>
</dbReference>
<dbReference type="GO" id="GO:0000287">
    <property type="term" value="F:magnesium ion binding"/>
    <property type="evidence" value="ECO:0007669"/>
    <property type="project" value="InterPro"/>
</dbReference>
<dbReference type="Pfam" id="PF03484">
    <property type="entry name" value="B5"/>
    <property type="match status" value="1"/>
</dbReference>
<evidence type="ECO:0000256" key="11">
    <source>
        <dbReference type="ARBA" id="ARBA00023146"/>
    </source>
</evidence>
<dbReference type="InterPro" id="IPR020825">
    <property type="entry name" value="Phe-tRNA_synthase-like_B3/B4"/>
</dbReference>
<dbReference type="GO" id="GO:0003723">
    <property type="term" value="F:RNA binding"/>
    <property type="evidence" value="ECO:0007669"/>
    <property type="project" value="InterPro"/>
</dbReference>
<keyword evidence="6" id="KW-0479">Metal-binding</keyword>
<evidence type="ECO:0000259" key="15">
    <source>
        <dbReference type="PROSITE" id="PS51483"/>
    </source>
</evidence>
<comment type="catalytic activity">
    <reaction evidence="13">
        <text>tRNA(Phe) + L-phenylalanine + ATP = L-phenylalanyl-tRNA(Phe) + AMP + diphosphate + H(+)</text>
        <dbReference type="Rhea" id="RHEA:19413"/>
        <dbReference type="Rhea" id="RHEA-COMP:9668"/>
        <dbReference type="Rhea" id="RHEA-COMP:9699"/>
        <dbReference type="ChEBI" id="CHEBI:15378"/>
        <dbReference type="ChEBI" id="CHEBI:30616"/>
        <dbReference type="ChEBI" id="CHEBI:33019"/>
        <dbReference type="ChEBI" id="CHEBI:58095"/>
        <dbReference type="ChEBI" id="CHEBI:78442"/>
        <dbReference type="ChEBI" id="CHEBI:78531"/>
        <dbReference type="ChEBI" id="CHEBI:456215"/>
        <dbReference type="EC" id="6.1.1.20"/>
    </reaction>
</comment>
<protein>
    <recommendedName>
        <fullName evidence="4">phenylalanine--tRNA ligase</fullName>
        <ecNumber evidence="4">6.1.1.20</ecNumber>
    </recommendedName>
    <alternativeName>
        <fullName evidence="12">Phenylalanyl-tRNA synthetase beta subunit</fullName>
    </alternativeName>
</protein>
<dbReference type="Pfam" id="PF03483">
    <property type="entry name" value="B3_4"/>
    <property type="match status" value="1"/>
</dbReference>
<dbReference type="Gene3D" id="3.30.930.10">
    <property type="entry name" value="Bira Bifunctional Protein, Domain 2"/>
    <property type="match status" value="1"/>
</dbReference>
<evidence type="ECO:0000256" key="2">
    <source>
        <dbReference type="ARBA" id="ARBA00008653"/>
    </source>
</evidence>
<keyword evidence="5 16" id="KW-0436">Ligase</keyword>
<keyword evidence="7" id="KW-0547">Nucleotide-binding</keyword>
<feature type="domain" description="B5" evidence="15">
    <location>
        <begin position="286"/>
        <end position="362"/>
    </location>
</feature>
<dbReference type="AlphaFoldDB" id="A0A0G0IQJ9"/>
<organism evidence="16 17">
    <name type="scientific">Candidatus Woesebacteria bacterium GW2011_GWC1_38_13</name>
    <dbReference type="NCBI Taxonomy" id="1618583"/>
    <lineage>
        <taxon>Bacteria</taxon>
        <taxon>Candidatus Woeseibacteriota</taxon>
    </lineage>
</organism>
<keyword evidence="10" id="KW-0648">Protein biosynthesis</keyword>
<comment type="subunit">
    <text evidence="3">Tetramer of two alpha and two beta subunits.</text>
</comment>
<dbReference type="GO" id="GO:0006432">
    <property type="term" value="P:phenylalanyl-tRNA aminoacylation"/>
    <property type="evidence" value="ECO:0007669"/>
    <property type="project" value="InterPro"/>
</dbReference>
<dbReference type="SMART" id="SM00873">
    <property type="entry name" value="B3_4"/>
    <property type="match status" value="1"/>
</dbReference>
<evidence type="ECO:0000256" key="7">
    <source>
        <dbReference type="ARBA" id="ARBA00022741"/>
    </source>
</evidence>
<evidence type="ECO:0000256" key="10">
    <source>
        <dbReference type="ARBA" id="ARBA00022917"/>
    </source>
</evidence>
<sequence>MRIPIEWLNEYVKIPKNISVLTDGLTMAGHMLDKIDNTKYGTVIDLELRGNRADCYSILGIAREVSAIFKTPLTHPKTDTLHKTIKKISGLFLKADSNYVKRVMMVKINNVKITKSPDWLKNRLSAYGIEPLNNIVDLTNYVMLETGEPMHAFDADRIGGDVFIRIAKKGEKIITFQNKTIVLTDDDLVWSNNKNILSVAGAIGSKEFSITDNTQNIILEAASYEQANIRRTIYRHNLLTDAGIRHEKKLDPTLVEEGIRRYLYLIKNEGWGEMGGELFDFYPSPITSKRITLYYDYINRLSGFEIDKKISVDVLRRLNMKIVGNTKDSIQVIPPSYRTDIESKEDLVEEILRIVGYDKIPNNVLSLEIPPDKMPEYIEQERSVKNILISLGFEEVISIPFTAPKYQPLNSSLSQRTNPVIVANRPSPEIEEMRMNMLPSLVEPMQKTINEHGEISKLFEVGKIYSQKSEKYTEYRAAGILYWEKDGMSYRKFKGKLEAFFTILNIADVKYEESECQILTESFKILLENNIVGIGGNYKGAYFAEIYLDNLLGKSRITKVNLWPKHPPQIEDMTIKIPRGVMAGEVMQKIKSSSTLVSEVELKDTYNISYTFRISYQHPEKTLTNKEVEKARNSISIKLKNDLNLTLDA</sequence>
<dbReference type="Gene3D" id="3.50.40.10">
    <property type="entry name" value="Phenylalanyl-trna Synthetase, Chain B, domain 3"/>
    <property type="match status" value="1"/>
</dbReference>
<evidence type="ECO:0000256" key="3">
    <source>
        <dbReference type="ARBA" id="ARBA00011209"/>
    </source>
</evidence>
<dbReference type="SUPFAM" id="SSF55681">
    <property type="entry name" value="Class II aaRS and biotin synthetases"/>
    <property type="match status" value="1"/>
</dbReference>
<evidence type="ECO:0000256" key="13">
    <source>
        <dbReference type="ARBA" id="ARBA00049255"/>
    </source>
</evidence>
<keyword evidence="8" id="KW-0067">ATP-binding</keyword>
<dbReference type="EMBL" id="LBUE01000001">
    <property type="protein sequence ID" value="KKQ56967.1"/>
    <property type="molecule type" value="Genomic_DNA"/>
</dbReference>
<reference evidence="16 17" key="1">
    <citation type="journal article" date="2015" name="Nature">
        <title>rRNA introns, odd ribosomes, and small enigmatic genomes across a large radiation of phyla.</title>
        <authorList>
            <person name="Brown C.T."/>
            <person name="Hug L.A."/>
            <person name="Thomas B.C."/>
            <person name="Sharon I."/>
            <person name="Castelle C.J."/>
            <person name="Singh A."/>
            <person name="Wilkins M.J."/>
            <person name="Williams K.H."/>
            <person name="Banfield J.F."/>
        </authorList>
    </citation>
    <scope>NUCLEOTIDE SEQUENCE [LARGE SCALE GENOMIC DNA]</scope>
</reference>
<dbReference type="PATRIC" id="fig|1618583.3.peg.27"/>
<evidence type="ECO:0000313" key="16">
    <source>
        <dbReference type="EMBL" id="KKQ56967.1"/>
    </source>
</evidence>
<evidence type="ECO:0000256" key="1">
    <source>
        <dbReference type="ARBA" id="ARBA00001946"/>
    </source>
</evidence>